<dbReference type="PANTHER" id="PTHR34295:SF4">
    <property type="entry name" value="BIOTIN TRANSPORTER BIOY-RELATED"/>
    <property type="match status" value="1"/>
</dbReference>
<sequence>MFFPHNILLITNLIDGDMKIMDKKLKVRDMIYSALFATIIGVSSYIIIPLPISPVPITAQSLAVMLAGCVLTPIQVVLSMITFLLMGIIGIPVFSGGTAGFGIIVGKTGGYLIGFLVGAIIISLLVRKNKSLVNMMIACFIGGIVVVHILGSAWLGQVTSIGIKKAFLLGSAPFIPGDLIKAVVAVLIGRKLSKEMKRIGTQ</sequence>
<dbReference type="GO" id="GO:0015225">
    <property type="term" value="F:biotin transmembrane transporter activity"/>
    <property type="evidence" value="ECO:0007669"/>
    <property type="project" value="UniProtKB-UniRule"/>
</dbReference>
<dbReference type="PIRSF" id="PIRSF016661">
    <property type="entry name" value="BioY"/>
    <property type="match status" value="1"/>
</dbReference>
<gene>
    <name evidence="10" type="ordered locus">CLI_0992</name>
</gene>
<dbReference type="EMBL" id="CP000728">
    <property type="protein sequence ID" value="ABS41361.1"/>
    <property type="molecule type" value="Genomic_DNA"/>
</dbReference>
<comment type="subcellular location">
    <subcellularLocation>
        <location evidence="1 8">Cell membrane</location>
        <topology evidence="1 8">Multi-pass membrane protein</topology>
    </subcellularLocation>
</comment>
<feature type="transmembrane region" description="Helical" evidence="9">
    <location>
        <begin position="81"/>
        <end position="104"/>
    </location>
</feature>
<reference evidence="11" key="1">
    <citation type="submission" date="2007-06" db="EMBL/GenBank/DDBJ databases">
        <authorList>
            <person name="Brinkac L.M."/>
            <person name="Daugherty S."/>
            <person name="Dodson R.J."/>
            <person name="Madupu R."/>
            <person name="Brown J.L."/>
            <person name="Bruce D."/>
            <person name="Detter C."/>
            <person name="Munk C."/>
            <person name="Smith L.A."/>
            <person name="Smith T.J."/>
            <person name="White O."/>
            <person name="Brettin T.S."/>
        </authorList>
    </citation>
    <scope>NUCLEOTIDE SEQUENCE [LARGE SCALE GENOMIC DNA]</scope>
    <source>
        <strain evidence="11">Langeland / NCTC 10281 / Type F</strain>
    </source>
</reference>
<accession>A7GBU8</accession>
<dbReference type="Pfam" id="PF02632">
    <property type="entry name" value="BioY"/>
    <property type="match status" value="1"/>
</dbReference>
<feature type="transmembrane region" description="Helical" evidence="9">
    <location>
        <begin position="133"/>
        <end position="155"/>
    </location>
</feature>
<evidence type="ECO:0000256" key="9">
    <source>
        <dbReference type="SAM" id="Phobius"/>
    </source>
</evidence>
<keyword evidence="7 8" id="KW-0472">Membrane</keyword>
<dbReference type="KEGG" id="cbf:CLI_0992"/>
<dbReference type="GO" id="GO:0005886">
    <property type="term" value="C:plasma membrane"/>
    <property type="evidence" value="ECO:0007669"/>
    <property type="project" value="UniProtKB-SubCell"/>
</dbReference>
<organism evidence="10 11">
    <name type="scientific">Clostridium botulinum (strain Langeland / NCTC 10281 / Type F)</name>
    <dbReference type="NCBI Taxonomy" id="441772"/>
    <lineage>
        <taxon>Bacteria</taxon>
        <taxon>Bacillati</taxon>
        <taxon>Bacillota</taxon>
        <taxon>Clostridia</taxon>
        <taxon>Eubacteriales</taxon>
        <taxon>Clostridiaceae</taxon>
        <taxon>Clostridium</taxon>
    </lineage>
</organism>
<evidence type="ECO:0000256" key="6">
    <source>
        <dbReference type="ARBA" id="ARBA00022989"/>
    </source>
</evidence>
<dbReference type="InterPro" id="IPR003784">
    <property type="entry name" value="BioY"/>
</dbReference>
<dbReference type="PANTHER" id="PTHR34295">
    <property type="entry name" value="BIOTIN TRANSPORTER BIOY"/>
    <property type="match status" value="1"/>
</dbReference>
<evidence type="ECO:0000313" key="11">
    <source>
        <dbReference type="Proteomes" id="UP000002410"/>
    </source>
</evidence>
<dbReference type="AlphaFoldDB" id="A7GBU8"/>
<feature type="transmembrane region" description="Helical" evidence="9">
    <location>
        <begin position="110"/>
        <end position="126"/>
    </location>
</feature>
<keyword evidence="5 9" id="KW-0812">Transmembrane</keyword>
<evidence type="ECO:0000256" key="3">
    <source>
        <dbReference type="ARBA" id="ARBA00022448"/>
    </source>
</evidence>
<feature type="transmembrane region" description="Helical" evidence="9">
    <location>
        <begin position="30"/>
        <end position="48"/>
    </location>
</feature>
<keyword evidence="3 8" id="KW-0813">Transport</keyword>
<feature type="transmembrane region" description="Helical" evidence="9">
    <location>
        <begin position="167"/>
        <end position="188"/>
    </location>
</feature>
<name>A7GBU8_CLOBL</name>
<protein>
    <recommendedName>
        <fullName evidence="8">Biotin transporter</fullName>
    </recommendedName>
</protein>
<evidence type="ECO:0000256" key="2">
    <source>
        <dbReference type="ARBA" id="ARBA00010692"/>
    </source>
</evidence>
<evidence type="ECO:0000256" key="1">
    <source>
        <dbReference type="ARBA" id="ARBA00004651"/>
    </source>
</evidence>
<proteinExistence type="inferred from homology"/>
<evidence type="ECO:0000256" key="7">
    <source>
        <dbReference type="ARBA" id="ARBA00023136"/>
    </source>
</evidence>
<keyword evidence="6 9" id="KW-1133">Transmembrane helix</keyword>
<comment type="similarity">
    <text evidence="2 8">Belongs to the BioY family.</text>
</comment>
<evidence type="ECO:0000256" key="8">
    <source>
        <dbReference type="PIRNR" id="PIRNR016661"/>
    </source>
</evidence>
<evidence type="ECO:0000313" key="10">
    <source>
        <dbReference type="EMBL" id="ABS41361.1"/>
    </source>
</evidence>
<dbReference type="Gene3D" id="1.10.1760.20">
    <property type="match status" value="1"/>
</dbReference>
<dbReference type="HOGENOM" id="CLU_077931_1_1_9"/>
<feature type="transmembrane region" description="Helical" evidence="9">
    <location>
        <begin position="54"/>
        <end position="74"/>
    </location>
</feature>
<dbReference type="Proteomes" id="UP000002410">
    <property type="component" value="Chromosome"/>
</dbReference>
<evidence type="ECO:0000256" key="4">
    <source>
        <dbReference type="ARBA" id="ARBA00022475"/>
    </source>
</evidence>
<evidence type="ECO:0000256" key="5">
    <source>
        <dbReference type="ARBA" id="ARBA00022692"/>
    </source>
</evidence>
<keyword evidence="4 8" id="KW-1003">Cell membrane</keyword>